<reference evidence="6 7" key="1">
    <citation type="submission" date="2023-08" db="EMBL/GenBank/DDBJ databases">
        <title>Black Yeasts Isolated from many extreme environments.</title>
        <authorList>
            <person name="Coleine C."/>
            <person name="Stajich J.E."/>
            <person name="Selbmann L."/>
        </authorList>
    </citation>
    <scope>NUCLEOTIDE SEQUENCE [LARGE SCALE GENOMIC DNA]</scope>
    <source>
        <strain evidence="6 7">CCFEE 5885</strain>
    </source>
</reference>
<gene>
    <name evidence="6" type="primary">LTE1</name>
    <name evidence="6" type="ORF">LTR24_006041</name>
</gene>
<feature type="region of interest" description="Disordered" evidence="3">
    <location>
        <begin position="30"/>
        <end position="112"/>
    </location>
</feature>
<dbReference type="Gene3D" id="1.20.870.10">
    <property type="entry name" value="Son of sevenless (SoS) protein Chain: S domain 1"/>
    <property type="match status" value="1"/>
</dbReference>
<feature type="compositionally biased region" description="Basic residues" evidence="3">
    <location>
        <begin position="555"/>
        <end position="564"/>
    </location>
</feature>
<feature type="region of interest" description="Disordered" evidence="3">
    <location>
        <begin position="1224"/>
        <end position="1247"/>
    </location>
</feature>
<proteinExistence type="predicted"/>
<feature type="compositionally biased region" description="Basic and acidic residues" evidence="3">
    <location>
        <begin position="185"/>
        <end position="194"/>
    </location>
</feature>
<feature type="region of interest" description="Disordered" evidence="3">
    <location>
        <begin position="1335"/>
        <end position="1365"/>
    </location>
</feature>
<dbReference type="Pfam" id="PF00618">
    <property type="entry name" value="RasGEF_N"/>
    <property type="match status" value="1"/>
</dbReference>
<dbReference type="InterPro" id="IPR001895">
    <property type="entry name" value="RASGEF_cat_dom"/>
</dbReference>
<dbReference type="Proteomes" id="UP001345013">
    <property type="component" value="Unassembled WGS sequence"/>
</dbReference>
<feature type="region of interest" description="Disordered" evidence="3">
    <location>
        <begin position="539"/>
        <end position="606"/>
    </location>
</feature>
<feature type="domain" description="N-terminal Ras-GEF" evidence="5">
    <location>
        <begin position="360"/>
        <end position="486"/>
    </location>
</feature>
<evidence type="ECO:0000256" key="1">
    <source>
        <dbReference type="ARBA" id="ARBA00022658"/>
    </source>
</evidence>
<evidence type="ECO:0000256" key="2">
    <source>
        <dbReference type="PROSITE-ProRule" id="PRU00168"/>
    </source>
</evidence>
<dbReference type="PROSITE" id="PS50009">
    <property type="entry name" value="RASGEF_CAT"/>
    <property type="match status" value="1"/>
</dbReference>
<evidence type="ECO:0000256" key="3">
    <source>
        <dbReference type="SAM" id="MobiDB-lite"/>
    </source>
</evidence>
<feature type="region of interest" description="Disordered" evidence="3">
    <location>
        <begin position="152"/>
        <end position="203"/>
    </location>
</feature>
<feature type="domain" description="Ras-GEF" evidence="4">
    <location>
        <begin position="1393"/>
        <end position="1641"/>
    </location>
</feature>
<evidence type="ECO:0000259" key="5">
    <source>
        <dbReference type="PROSITE" id="PS50212"/>
    </source>
</evidence>
<protein>
    <submittedName>
        <fullName evidence="6">Guanine nucleotide exchange factor lte1</fullName>
    </submittedName>
</protein>
<dbReference type="PANTHER" id="PTHR23113">
    <property type="entry name" value="GUANINE NUCLEOTIDE EXCHANGE FACTOR"/>
    <property type="match status" value="1"/>
</dbReference>
<feature type="compositionally biased region" description="Basic residues" evidence="3">
    <location>
        <begin position="71"/>
        <end position="82"/>
    </location>
</feature>
<feature type="compositionally biased region" description="Polar residues" evidence="3">
    <location>
        <begin position="159"/>
        <end position="172"/>
    </location>
</feature>
<dbReference type="SUPFAM" id="SSF48366">
    <property type="entry name" value="Ras GEF"/>
    <property type="match status" value="1"/>
</dbReference>
<feature type="compositionally biased region" description="Polar residues" evidence="3">
    <location>
        <begin position="1338"/>
        <end position="1365"/>
    </location>
</feature>
<keyword evidence="7" id="KW-1185">Reference proteome</keyword>
<dbReference type="Gene3D" id="1.10.840.10">
    <property type="entry name" value="Ras guanine-nucleotide exchange factors catalytic domain"/>
    <property type="match status" value="1"/>
</dbReference>
<name>A0ABR0K772_9EURO</name>
<dbReference type="PANTHER" id="PTHR23113:SF363">
    <property type="entry name" value="PROTEIN SON OF SEVENLESS"/>
    <property type="match status" value="1"/>
</dbReference>
<feature type="compositionally biased region" description="Polar residues" evidence="3">
    <location>
        <begin position="30"/>
        <end position="45"/>
    </location>
</feature>
<feature type="compositionally biased region" description="Polar residues" evidence="3">
    <location>
        <begin position="1114"/>
        <end position="1141"/>
    </location>
</feature>
<evidence type="ECO:0000313" key="7">
    <source>
        <dbReference type="Proteomes" id="UP001345013"/>
    </source>
</evidence>
<dbReference type="InterPro" id="IPR023578">
    <property type="entry name" value="Ras_GEF_dom_sf"/>
</dbReference>
<feature type="compositionally biased region" description="Pro residues" evidence="3">
    <location>
        <begin position="705"/>
        <end position="716"/>
    </location>
</feature>
<feature type="region of interest" description="Disordered" evidence="3">
    <location>
        <begin position="930"/>
        <end position="1016"/>
    </location>
</feature>
<dbReference type="EMBL" id="JAVRRG010000074">
    <property type="protein sequence ID" value="KAK5089580.1"/>
    <property type="molecule type" value="Genomic_DNA"/>
</dbReference>
<accession>A0ABR0K772</accession>
<dbReference type="SMART" id="SM00147">
    <property type="entry name" value="RasGEF"/>
    <property type="match status" value="1"/>
</dbReference>
<evidence type="ECO:0000313" key="6">
    <source>
        <dbReference type="EMBL" id="KAK5089580.1"/>
    </source>
</evidence>
<dbReference type="InterPro" id="IPR036964">
    <property type="entry name" value="RASGEF_cat_dom_sf"/>
</dbReference>
<dbReference type="InterPro" id="IPR008937">
    <property type="entry name" value="Ras-like_GEF"/>
</dbReference>
<dbReference type="CDD" id="cd06224">
    <property type="entry name" value="REM"/>
    <property type="match status" value="1"/>
</dbReference>
<feature type="compositionally biased region" description="Polar residues" evidence="3">
    <location>
        <begin position="577"/>
        <end position="587"/>
    </location>
</feature>
<feature type="region of interest" description="Disordered" evidence="3">
    <location>
        <begin position="1111"/>
        <end position="1142"/>
    </location>
</feature>
<feature type="region of interest" description="Disordered" evidence="3">
    <location>
        <begin position="694"/>
        <end position="718"/>
    </location>
</feature>
<dbReference type="SMART" id="SM00229">
    <property type="entry name" value="RasGEFN"/>
    <property type="match status" value="1"/>
</dbReference>
<feature type="compositionally biased region" description="Polar residues" evidence="3">
    <location>
        <begin position="968"/>
        <end position="981"/>
    </location>
</feature>
<organism evidence="6 7">
    <name type="scientific">Lithohypha guttulata</name>
    <dbReference type="NCBI Taxonomy" id="1690604"/>
    <lineage>
        <taxon>Eukaryota</taxon>
        <taxon>Fungi</taxon>
        <taxon>Dikarya</taxon>
        <taxon>Ascomycota</taxon>
        <taxon>Pezizomycotina</taxon>
        <taxon>Eurotiomycetes</taxon>
        <taxon>Chaetothyriomycetidae</taxon>
        <taxon>Chaetothyriales</taxon>
        <taxon>Trichomeriaceae</taxon>
        <taxon>Lithohypha</taxon>
    </lineage>
</organism>
<sequence>MVGISRRSSKTSIISLDPGVAMHIIGSTKAVSQSTHARTESTPARATSKPLAAVSQSRGHARTNSAPSRDIKKRSNSLRRAKNSTELLKQRSINAQQPGPPPVKRGRNFTVSNVGTGGLLHLSPSPHQLPFSTNVASPSQYPWLPPIPPSTLSAAVETTKPSQTSHPRTRSVSPRGLLDRAAQSKTDKDFERTHNRSASFSTLDESRRSVAAAIQPKTFRIVINRPESVHSSDDEELAPTLEIPIPHYKLGTPRFSAHGTPFIRGTSYTRASGMTSTQHSSMTDAFAGPPPANVKALSRLHHLAQSDESVMPMPSPLRVTKSNEKGRSASVASYLSPITAELYDRLLKAYDDPSVVRYTNDRNVAAATKIRIIAQISSESFMDYDLVSDFFLTFRSYMTTFEVLDYLLARLRWSIGRLSDDGRIIRIRTFAALRHWILNYFDDDFVVNRHLRLRFCHEVNDMYDSVRQRPRGVGGLSDLKILQDLKRCWNGRCALYWDAEEFNMDSDQEEPLLPGGVLGSRNPAFAHISEATAALGLGLQGVPAPSPRPSSSFRPTRRTHHKRLPSSDHAKKPISIGSVQSLQATSCSMPRRRSPSPGKCIEVNNNAPQPLSVLSRRQNAPTDLKVQVRVLSDDNGDSINSSRGQTPVEALMHSGNYSDPRAGSMIRGFVYGPVEPFIQMPVNPPLSPALRFDVDQQSRRSPRVPASPQPHCPSPQNPAVKNIFGSIRRALSGKQGPNEVTMITVSSPRPSTSQTTRRAPVPLNLAHSNDDLRRKAAGLPVKTQMRIDLLCAAAVQSFQQIVPGTPTTVTAAQELSKTVQQAPFSPPLSSPSEPRDRILQARLPSHYTARSGSILIVDDTAVAMPVMSGALPDSFHRRTTYTPVPTAAERYGSISSSNAQHSSFETQVTVKEYEVRDSVQSTLPPEQIGLAQSTGLDLPPTSADQGSRTPSAVTVRKLASAPSLHGGASSNSGRAESLRTTSPPPMTEATSKSESPVSKAPAHGLRRRPGGDLRNNQNVQDLEAAPHHDSMDSMLQSSSQPESMLIMSKPATANRPANQRTESQRISMINTHSSQHLRPSFEAAVAGFSAIPDEDDGGLEATLLKLEGKYEQSPDLSNPSMSPASQSFGGPVQTPLSVSTDPQDHDAVAYRGYKHVTNESLANRSFLHDENVDPNQAPAPSQPFAHRSKVFGLPTESHAGSDSEESDISLPILKRNTTIDEPIETHNAGQDQDVFEREDEARSSSDILQSKRLSVHDIARPATAHTEGGTSFLLDDDENISDLSSEISVDIMAPAMGKPISPMLAAPGTAISGLEIPSHPLTHASLVNLPITSPALEGSTSRNEPLTPQQSPLLTQRPNGVTTAAPTAKKGALIAGTQVLGGPAHVPFILACDSQVLAQQMTIVEQSALTEIEWSDLVELRWNNDKSNNTLDWAEYMAKHDDARGIDVVTARFNLVHKWVQSEIVLTQDIEERARVLSKFIHVAAHARRLHNYATMLQITIALTSSCCTRLKKTWELVSAPDKSVLKHMEDMAQPMRNFHDLRVEMESTDLSSGCIPFLALYVHDLNWNAQKPAEIKVEDAGGAEPLINFERFRTAAIIIKGLLRLIDASLRYDFEPIHGIIERCLWMSALTDERIDALSKALEL</sequence>
<evidence type="ECO:0000259" key="4">
    <source>
        <dbReference type="PROSITE" id="PS50009"/>
    </source>
</evidence>
<comment type="caution">
    <text evidence="6">The sequence shown here is derived from an EMBL/GenBank/DDBJ whole genome shotgun (WGS) entry which is preliminary data.</text>
</comment>
<feature type="compositionally biased region" description="Polar residues" evidence="3">
    <location>
        <begin position="84"/>
        <end position="97"/>
    </location>
</feature>
<dbReference type="PROSITE" id="PS50212">
    <property type="entry name" value="RASGEF_NTER"/>
    <property type="match status" value="1"/>
</dbReference>
<keyword evidence="1 2" id="KW-0344">Guanine-nucleotide releasing factor</keyword>
<dbReference type="InterPro" id="IPR000651">
    <property type="entry name" value="Ras-like_Gua-exchang_fac_N"/>
</dbReference>
<feature type="compositionally biased region" description="Polar residues" evidence="3">
    <location>
        <begin position="942"/>
        <end position="952"/>
    </location>
</feature>
<feature type="compositionally biased region" description="Polar residues" evidence="3">
    <location>
        <begin position="54"/>
        <end position="67"/>
    </location>
</feature>
<dbReference type="Pfam" id="PF00617">
    <property type="entry name" value="RasGEF"/>
    <property type="match status" value="1"/>
</dbReference>